<evidence type="ECO:0000313" key="2">
    <source>
        <dbReference type="EMBL" id="EGG17417.1"/>
    </source>
</evidence>
<dbReference type="SUPFAM" id="SSF52058">
    <property type="entry name" value="L domain-like"/>
    <property type="match status" value="2"/>
</dbReference>
<evidence type="ECO:0000256" key="1">
    <source>
        <dbReference type="SAM" id="SignalP"/>
    </source>
</evidence>
<dbReference type="EMBL" id="GL883021">
    <property type="protein sequence ID" value="EGG17417.1"/>
    <property type="molecule type" value="Genomic_DNA"/>
</dbReference>
<evidence type="ECO:0008006" key="4">
    <source>
        <dbReference type="Google" id="ProtNLM"/>
    </source>
</evidence>
<dbReference type="Gene3D" id="3.80.10.10">
    <property type="entry name" value="Ribonuclease Inhibitor"/>
    <property type="match status" value="2"/>
</dbReference>
<gene>
    <name evidence="2" type="ORF">DFA_08412</name>
</gene>
<keyword evidence="3" id="KW-1185">Reference proteome</keyword>
<dbReference type="STRING" id="1054147.F4Q608"/>
<feature type="signal peptide" evidence="1">
    <location>
        <begin position="1"/>
        <end position="23"/>
    </location>
</feature>
<dbReference type="InterPro" id="IPR032675">
    <property type="entry name" value="LRR_dom_sf"/>
</dbReference>
<proteinExistence type="predicted"/>
<reference evidence="3" key="1">
    <citation type="journal article" date="2011" name="Genome Res.">
        <title>Phylogeny-wide analysis of social amoeba genomes highlights ancient origins for complex intercellular communication.</title>
        <authorList>
            <person name="Heidel A.J."/>
            <person name="Lawal H.M."/>
            <person name="Felder M."/>
            <person name="Schilde C."/>
            <person name="Helps N.R."/>
            <person name="Tunggal B."/>
            <person name="Rivero F."/>
            <person name="John U."/>
            <person name="Schleicher M."/>
            <person name="Eichinger L."/>
            <person name="Platzer M."/>
            <person name="Noegel A.A."/>
            <person name="Schaap P."/>
            <person name="Gloeckner G."/>
        </authorList>
    </citation>
    <scope>NUCLEOTIDE SEQUENCE [LARGE SCALE GENOMIC DNA]</scope>
    <source>
        <strain evidence="3">SH3</strain>
    </source>
</reference>
<accession>F4Q608</accession>
<dbReference type="OrthoDB" id="24501at2759"/>
<sequence length="1165" mass="132966">MTNLLKLSHLILLQIITDIDSNADIIYIYENSISDHQVVLTDRKHHKNYPQWIKQRITTDNRVDKSNITTAFVSYGYQVISPQSLYSMPSLETLFIYQGGAQVDLGSISLLPNLQQLEVCAKRLILGTHTTLKSLKLDIDTKYSLIDLQLTKLVSLTELTYNDNYFDSGIGTGVFPSSLTSLYLTLQNTPPRDTFLSLTSLVNLEIHQRGHVDHEEEHKQHKYIDLETLCNLKSLTFRDYRSGKRFISLNVPPSIKTLVIKDFSIYGECVEIPHRCTMPMLEKLKIRMKLLTEGRISLMSSPSIKKLSIYNYKNNVIPAIPSTLEKLKIEKSYGILLGQTVLPPFLKHLSVIGGEYDPIRLPESLVKLNQKIDDENVPVSLPQHLKSLTFTMEVVRPTNFVFPSNYPPHLETLNFDLSVEQDQKFKIFDIPLSIKYLSVTLEPYIYRSGYFFSISTRIPKSIITQRQQWLPSNTIDLTCQLLILDSKKANFRLDQVINHTNVRYLNIYLDQNNDNTLFQFSIQRLDPNNNNVLVLETQSLQGGIIPQQRKSINTHQHDDPIHSPQFKCIYLHFDVYDTFEVNWSFGHDNEDDGDDESVDDSCSTTATLFKLNSFKDILKNSISDHQVVLVDRDNRYQNWIQQRVSTNRTSGKSNITTALVMHSSQPTMIESLYAIPSIDTLFINHHHKTVDLGAIALLPRLQRLSVRAHKLVSIGQHTTLKSLKIGIVTKYPLADLGLNKFVSLTELTFSNYFMTGIGPDLLPSSLTSLSLRSREIPPRDTFLSLISLVTLEIEMERFDTDMIAAFMPEQLLIDLESLPNLKKFTFSDSLDHITKDLCNLEISVPPTLTILTICSLFASIAPRCTLPKLEKLYVKQSTLIDGRVSLLSCPSIKKLCIYDSCEVMPSNINIPSTLEKLKIYKYTSKEDILGQVVLPPLLKHLTIMGNNFQVAKLPDSLVKLKLRVDKIPISLPQHLKKLSLSMASRSNPKIVLPSPYPPNLETLDLLLIEGDFVIEHMPPITKYLLIPLNSYQYDTPVYSISSILTKRITSQQQQWLPQNTTHLTCQLMCFSPTKVSFRLDEVINHTNVRYLSIIAFDATFQFSIQRLDSDTLNVLVLETKSLQGGIITQQRNSKNNNQQQQQQQYDPIYLSNPNSPLELNWRFSK</sequence>
<dbReference type="Proteomes" id="UP000007797">
    <property type="component" value="Unassembled WGS sequence"/>
</dbReference>
<protein>
    <recommendedName>
        <fullName evidence="4">FNIP repeat-containing protein</fullName>
    </recommendedName>
</protein>
<dbReference type="PANTHER" id="PTHR32134:SF169">
    <property type="entry name" value="FNIP REPEAT-CONTAINING PROTEIN-RELATED"/>
    <property type="match status" value="1"/>
</dbReference>
<evidence type="ECO:0000313" key="3">
    <source>
        <dbReference type="Proteomes" id="UP000007797"/>
    </source>
</evidence>
<dbReference type="AlphaFoldDB" id="F4Q608"/>
<dbReference type="PANTHER" id="PTHR32134">
    <property type="entry name" value="FNIP REPEAT-CONTAINING PROTEIN"/>
    <property type="match status" value="1"/>
</dbReference>
<name>F4Q608_CACFS</name>
<dbReference type="InterPro" id="IPR051251">
    <property type="entry name" value="STK_FNIP-Repeat"/>
</dbReference>
<dbReference type="RefSeq" id="XP_004355901.1">
    <property type="nucleotide sequence ID" value="XM_004355848.1"/>
</dbReference>
<organism evidence="2 3">
    <name type="scientific">Cavenderia fasciculata</name>
    <name type="common">Slime mold</name>
    <name type="synonym">Dictyostelium fasciculatum</name>
    <dbReference type="NCBI Taxonomy" id="261658"/>
    <lineage>
        <taxon>Eukaryota</taxon>
        <taxon>Amoebozoa</taxon>
        <taxon>Evosea</taxon>
        <taxon>Eumycetozoa</taxon>
        <taxon>Dictyostelia</taxon>
        <taxon>Acytosteliales</taxon>
        <taxon>Cavenderiaceae</taxon>
        <taxon>Cavenderia</taxon>
    </lineage>
</organism>
<feature type="chain" id="PRO_5003316119" description="FNIP repeat-containing protein" evidence="1">
    <location>
        <begin position="24"/>
        <end position="1165"/>
    </location>
</feature>
<dbReference type="KEGG" id="dfa:DFA_08412"/>
<keyword evidence="1" id="KW-0732">Signal</keyword>
<dbReference type="GeneID" id="14868871"/>